<name>A0A839A3X6_9LACT</name>
<dbReference type="PANTHER" id="PTHR42779">
    <property type="entry name" value="PROTEIN YNJB"/>
    <property type="match status" value="1"/>
</dbReference>
<comment type="caution">
    <text evidence="2">The sequence shown here is derived from an EMBL/GenBank/DDBJ whole genome shotgun (WGS) entry which is preliminary data.</text>
</comment>
<dbReference type="Proteomes" id="UP000571018">
    <property type="component" value="Unassembled WGS sequence"/>
</dbReference>
<dbReference type="PANTHER" id="PTHR42779:SF1">
    <property type="entry name" value="PROTEIN YNJB"/>
    <property type="match status" value="1"/>
</dbReference>
<evidence type="ECO:0000313" key="3">
    <source>
        <dbReference type="Proteomes" id="UP000571018"/>
    </source>
</evidence>
<feature type="chain" id="PRO_5032648615" evidence="1">
    <location>
        <begin position="26"/>
        <end position="380"/>
    </location>
</feature>
<dbReference type="AlphaFoldDB" id="A0A839A3X6"/>
<gene>
    <name evidence="2" type="ORF">HW423_03950</name>
</gene>
<accession>A0A839A3X6</accession>
<dbReference type="Pfam" id="PF13416">
    <property type="entry name" value="SBP_bac_8"/>
    <property type="match status" value="1"/>
</dbReference>
<evidence type="ECO:0000313" key="2">
    <source>
        <dbReference type="EMBL" id="MBA5728936.1"/>
    </source>
</evidence>
<dbReference type="RefSeq" id="WP_218930690.1">
    <property type="nucleotide sequence ID" value="NZ_JACAOA010000007.1"/>
</dbReference>
<dbReference type="EMBL" id="JACAOA010000007">
    <property type="protein sequence ID" value="MBA5728936.1"/>
    <property type="molecule type" value="Genomic_DNA"/>
</dbReference>
<feature type="signal peptide" evidence="1">
    <location>
        <begin position="1"/>
        <end position="25"/>
    </location>
</feature>
<dbReference type="InterPro" id="IPR006059">
    <property type="entry name" value="SBP"/>
</dbReference>
<sequence>MLKKIVGVAGIAALVGSLATTTVSAQDKETITLWAGGSDNVRQVYESLEEAFDNSSYGEQYDLEVQFILSGSGAQGLRDRLVAATLAGETNTDYDIIEMGADEYVSYTAELSAEEMFVPLDTAQIPNLENINAEVAEGQEFLMPFRGTTVVLAYDEERVESVPTTAEELYTWIQENPGRFSYNTPGSGGAGSSFVTTAVYNFLDEEALTSSDPANAEQWDEGFALLEELHPSLYQSGGSTIYPNKNQGTIDLLIDQQVDMIPAWADQIISQINQGILPETTKITQIDPSFTGSLMVYAVPQIGSQQEGAHAFINFMLSEEAQQILLDDMAAIPLVDSSGFESPNAELLEELDVSNFRRTSLGELGGQLNERWDNEIGTLE</sequence>
<reference evidence="2 3" key="1">
    <citation type="submission" date="2020-06" db="EMBL/GenBank/DDBJ databases">
        <title>Reclassification of Facklamia ignava, Facklamia soureckii and Facklami tabacinasalis as Falseniella iganva gen. nov., comb. nov., Hutsoniella ignava gen. nov., comb. nov., and Ruoffia tabacinasalis gen. nov., comb. nov and description of Ruoffia haltotolerans sp. nov., isolated from hypersaline Inland Sea of Qatar.</title>
        <authorList>
            <person name="Fotedar R."/>
            <person name="Sankaranarayanan K."/>
            <person name="Lawson P."/>
            <person name="Caldwell M."/>
            <person name="Zeyara A."/>
            <person name="Al Malki A."/>
            <person name="Ali M."/>
        </authorList>
    </citation>
    <scope>NUCLEOTIDE SEQUENCE [LARGE SCALE GENOMIC DNA]</scope>
    <source>
        <strain evidence="2 3">INB8</strain>
    </source>
</reference>
<dbReference type="SUPFAM" id="SSF53850">
    <property type="entry name" value="Periplasmic binding protein-like II"/>
    <property type="match status" value="1"/>
</dbReference>
<keyword evidence="3" id="KW-1185">Reference proteome</keyword>
<organism evidence="2 3">
    <name type="scientific">Ruoffia halotolerans</name>
    <dbReference type="NCBI Taxonomy" id="2748684"/>
    <lineage>
        <taxon>Bacteria</taxon>
        <taxon>Bacillati</taxon>
        <taxon>Bacillota</taxon>
        <taxon>Bacilli</taxon>
        <taxon>Lactobacillales</taxon>
        <taxon>Aerococcaceae</taxon>
        <taxon>Ruoffia</taxon>
    </lineage>
</organism>
<dbReference type="Gene3D" id="3.40.190.10">
    <property type="entry name" value="Periplasmic binding protein-like II"/>
    <property type="match status" value="1"/>
</dbReference>
<keyword evidence="1" id="KW-0732">Signal</keyword>
<evidence type="ECO:0000256" key="1">
    <source>
        <dbReference type="SAM" id="SignalP"/>
    </source>
</evidence>
<protein>
    <submittedName>
        <fullName evidence="2">Extracellular solute-binding protein</fullName>
    </submittedName>
</protein>
<proteinExistence type="predicted"/>